<protein>
    <recommendedName>
        <fullName evidence="1">Putative membrane protein insertion efficiency factor</fullName>
    </recommendedName>
</protein>
<dbReference type="Pfam" id="PF01809">
    <property type="entry name" value="YidD"/>
    <property type="match status" value="1"/>
</dbReference>
<gene>
    <name evidence="2" type="ORF">B6S08_16680</name>
</gene>
<comment type="caution">
    <text evidence="2">The sequence shown here is derived from an EMBL/GenBank/DDBJ whole genome shotgun (WGS) entry which is preliminary data.</text>
</comment>
<dbReference type="RefSeq" id="WP_094201945.1">
    <property type="nucleotide sequence ID" value="NZ_NBIM01000009.1"/>
</dbReference>
<evidence type="ECO:0000313" key="2">
    <source>
        <dbReference type="EMBL" id="OXY80546.1"/>
    </source>
</evidence>
<dbReference type="HAMAP" id="MF_00386">
    <property type="entry name" value="UPF0161_YidD"/>
    <property type="match status" value="1"/>
</dbReference>
<comment type="function">
    <text evidence="1">Could be involved in insertion of integral membrane proteins into the membrane.</text>
</comment>
<organism evidence="2 3">
    <name type="scientific">Oceanimonas doudoroffii</name>
    <dbReference type="NCBI Taxonomy" id="84158"/>
    <lineage>
        <taxon>Bacteria</taxon>
        <taxon>Pseudomonadati</taxon>
        <taxon>Pseudomonadota</taxon>
        <taxon>Gammaproteobacteria</taxon>
        <taxon>Aeromonadales</taxon>
        <taxon>Aeromonadaceae</taxon>
        <taxon>Oceanimonas</taxon>
    </lineage>
</organism>
<sequence length="81" mass="8993">MAHPLSPLQRLGIGLVRLYQLVISPLLGPRCRFTPTCSQYAIEAIQLHGFAKGGWLTIKRLLKCHPLGPSGHDPVPTKRRN</sequence>
<comment type="subcellular location">
    <subcellularLocation>
        <location evidence="1">Cell membrane</location>
        <topology evidence="1">Peripheral membrane protein</topology>
        <orientation evidence="1">Cytoplasmic side</orientation>
    </subcellularLocation>
</comment>
<evidence type="ECO:0000256" key="1">
    <source>
        <dbReference type="HAMAP-Rule" id="MF_00386"/>
    </source>
</evidence>
<keyword evidence="1" id="KW-1003">Cell membrane</keyword>
<comment type="similarity">
    <text evidence="1">Belongs to the UPF0161 family.</text>
</comment>
<keyword evidence="3" id="KW-1185">Reference proteome</keyword>
<dbReference type="GO" id="GO:0005886">
    <property type="term" value="C:plasma membrane"/>
    <property type="evidence" value="ECO:0007669"/>
    <property type="project" value="UniProtKB-SubCell"/>
</dbReference>
<dbReference type="PANTHER" id="PTHR33383:SF1">
    <property type="entry name" value="MEMBRANE PROTEIN INSERTION EFFICIENCY FACTOR-RELATED"/>
    <property type="match status" value="1"/>
</dbReference>
<dbReference type="AlphaFoldDB" id="A0A233RAX0"/>
<keyword evidence="1" id="KW-0472">Membrane</keyword>
<dbReference type="Proteomes" id="UP000242757">
    <property type="component" value="Unassembled WGS sequence"/>
</dbReference>
<proteinExistence type="inferred from homology"/>
<accession>A0A233RAX0</accession>
<dbReference type="SMART" id="SM01234">
    <property type="entry name" value="Haemolytic"/>
    <property type="match status" value="1"/>
</dbReference>
<dbReference type="PANTHER" id="PTHR33383">
    <property type="entry name" value="MEMBRANE PROTEIN INSERTION EFFICIENCY FACTOR-RELATED"/>
    <property type="match status" value="1"/>
</dbReference>
<name>A0A233RAX0_9GAMM</name>
<reference evidence="2 3" key="1">
    <citation type="submission" date="2017-08" db="EMBL/GenBank/DDBJ databases">
        <title>A Genome Sequence of Oceanimonas doudoroffii ATCC 27123T.</title>
        <authorList>
            <person name="Brennan M.A."/>
            <person name="Maclea K.S."/>
            <person name="Mcclelland W.D."/>
            <person name="Trachtenberg A.M."/>
        </authorList>
    </citation>
    <scope>NUCLEOTIDE SEQUENCE [LARGE SCALE GENOMIC DNA]</scope>
    <source>
        <strain evidence="2 3">ATCC 27123</strain>
    </source>
</reference>
<dbReference type="OrthoDB" id="9801753at2"/>
<dbReference type="EMBL" id="NBIM01000009">
    <property type="protein sequence ID" value="OXY80546.1"/>
    <property type="molecule type" value="Genomic_DNA"/>
</dbReference>
<evidence type="ECO:0000313" key="3">
    <source>
        <dbReference type="Proteomes" id="UP000242757"/>
    </source>
</evidence>
<dbReference type="NCBIfam" id="TIGR00278">
    <property type="entry name" value="membrane protein insertion efficiency factor YidD"/>
    <property type="match status" value="1"/>
</dbReference>
<dbReference type="InterPro" id="IPR002696">
    <property type="entry name" value="Membr_insert_effic_factor_YidD"/>
</dbReference>